<keyword evidence="10" id="KW-0408">Iron</keyword>
<evidence type="ECO:0000256" key="12">
    <source>
        <dbReference type="ARBA" id="ARBA00025912"/>
    </source>
</evidence>
<gene>
    <name evidence="14" type="ORF">GCM10009092_11530</name>
</gene>
<feature type="transmembrane region" description="Helical" evidence="13">
    <location>
        <begin position="71"/>
        <end position="91"/>
    </location>
</feature>
<evidence type="ECO:0000256" key="13">
    <source>
        <dbReference type="SAM" id="Phobius"/>
    </source>
</evidence>
<comment type="subunit">
    <text evidence="12">Part of an enzyme complex containing four subunits: a flavoprotein, an iron-sulfur protein, plus two membrane-anchoring proteins, SdhC and SdhD. The complex can form homotrimers.</text>
</comment>
<evidence type="ECO:0000256" key="9">
    <source>
        <dbReference type="ARBA" id="ARBA00022989"/>
    </source>
</evidence>
<proteinExistence type="inferred from homology"/>
<evidence type="ECO:0000256" key="7">
    <source>
        <dbReference type="ARBA" id="ARBA00022692"/>
    </source>
</evidence>
<evidence type="ECO:0000256" key="3">
    <source>
        <dbReference type="ARBA" id="ARBA00004141"/>
    </source>
</evidence>
<accession>A0ABP3GLD7</accession>
<evidence type="ECO:0000256" key="2">
    <source>
        <dbReference type="ARBA" id="ARBA00004050"/>
    </source>
</evidence>
<dbReference type="SUPFAM" id="SSF81343">
    <property type="entry name" value="Fumarate reductase respiratory complex transmembrane subunits"/>
    <property type="match status" value="1"/>
</dbReference>
<keyword evidence="7 13" id="KW-0812">Transmembrane</keyword>
<keyword evidence="9 13" id="KW-1133">Transmembrane helix</keyword>
<keyword evidence="11 13" id="KW-0472">Membrane</keyword>
<evidence type="ECO:0000256" key="6">
    <source>
        <dbReference type="ARBA" id="ARBA00022617"/>
    </source>
</evidence>
<comment type="function">
    <text evidence="2">Membrane-anchoring subunit of succinate dehydrogenase (SDH).</text>
</comment>
<dbReference type="CDD" id="cd03499">
    <property type="entry name" value="SQR_TypeC_SdhC"/>
    <property type="match status" value="1"/>
</dbReference>
<organism evidence="14 15">
    <name type="scientific">Bowmanella denitrificans</name>
    <dbReference type="NCBI Taxonomy" id="366582"/>
    <lineage>
        <taxon>Bacteria</taxon>
        <taxon>Pseudomonadati</taxon>
        <taxon>Pseudomonadota</taxon>
        <taxon>Gammaproteobacteria</taxon>
        <taxon>Alteromonadales</taxon>
        <taxon>Alteromonadaceae</taxon>
        <taxon>Bowmanella</taxon>
    </lineage>
</organism>
<protein>
    <recommendedName>
        <fullName evidence="5">Succinate dehydrogenase cytochrome b556 subunit</fullName>
    </recommendedName>
</protein>
<evidence type="ECO:0000313" key="15">
    <source>
        <dbReference type="Proteomes" id="UP001501757"/>
    </source>
</evidence>
<dbReference type="InterPro" id="IPR018495">
    <property type="entry name" value="Succ_DH_cyt_bsu_CS"/>
</dbReference>
<keyword evidence="15" id="KW-1185">Reference proteome</keyword>
<evidence type="ECO:0000256" key="5">
    <source>
        <dbReference type="ARBA" id="ARBA00020076"/>
    </source>
</evidence>
<keyword evidence="6" id="KW-0349">Heme</keyword>
<evidence type="ECO:0000256" key="4">
    <source>
        <dbReference type="ARBA" id="ARBA00007244"/>
    </source>
</evidence>
<dbReference type="InterPro" id="IPR014314">
    <property type="entry name" value="Succ_DH_cytb556"/>
</dbReference>
<sequence length="92" mass="9936">MFFALIFVISAWAVSLTSAEGFDCVVECMNGVLGKLIAIGTISAFIYHLLGGLRHVVMDMGHWEELQSGNASAKAVIALWIVLTILVGVVLW</sequence>
<dbReference type="PIRSF" id="PIRSF000178">
    <property type="entry name" value="SDH_cyt_b560"/>
    <property type="match status" value="1"/>
</dbReference>
<dbReference type="PROSITE" id="PS01001">
    <property type="entry name" value="SDH_CYT_2"/>
    <property type="match status" value="1"/>
</dbReference>
<comment type="similarity">
    <text evidence="4">Belongs to the cytochrome b560 family.</text>
</comment>
<dbReference type="EMBL" id="BAAAEI010000006">
    <property type="protein sequence ID" value="GAA0348835.1"/>
    <property type="molecule type" value="Genomic_DNA"/>
</dbReference>
<comment type="subcellular location">
    <subcellularLocation>
        <location evidence="3">Membrane</location>
        <topology evidence="3">Multi-pass membrane protein</topology>
    </subcellularLocation>
</comment>
<evidence type="ECO:0000256" key="8">
    <source>
        <dbReference type="ARBA" id="ARBA00022723"/>
    </source>
</evidence>
<feature type="transmembrane region" description="Helical" evidence="13">
    <location>
        <begin position="31"/>
        <end position="50"/>
    </location>
</feature>
<comment type="caution">
    <text evidence="14">The sequence shown here is derived from an EMBL/GenBank/DDBJ whole genome shotgun (WGS) entry which is preliminary data.</text>
</comment>
<dbReference type="InterPro" id="IPR034804">
    <property type="entry name" value="SQR/QFR_C/D"/>
</dbReference>
<name>A0ABP3GLD7_9ALTE</name>
<dbReference type="Pfam" id="PF01127">
    <property type="entry name" value="Sdh_cyt"/>
    <property type="match status" value="1"/>
</dbReference>
<dbReference type="Proteomes" id="UP001501757">
    <property type="component" value="Unassembled WGS sequence"/>
</dbReference>
<dbReference type="Gene3D" id="1.20.1300.10">
    <property type="entry name" value="Fumarate reductase/succinate dehydrogenase, transmembrane subunit"/>
    <property type="match status" value="1"/>
</dbReference>
<reference evidence="15" key="1">
    <citation type="journal article" date="2019" name="Int. J. Syst. Evol. Microbiol.">
        <title>The Global Catalogue of Microorganisms (GCM) 10K type strain sequencing project: providing services to taxonomists for standard genome sequencing and annotation.</title>
        <authorList>
            <consortium name="The Broad Institute Genomics Platform"/>
            <consortium name="The Broad Institute Genome Sequencing Center for Infectious Disease"/>
            <person name="Wu L."/>
            <person name="Ma J."/>
        </authorList>
    </citation>
    <scope>NUCLEOTIDE SEQUENCE [LARGE SCALE GENOMIC DNA]</scope>
    <source>
        <strain evidence="15">JCM 13378</strain>
    </source>
</reference>
<evidence type="ECO:0000256" key="10">
    <source>
        <dbReference type="ARBA" id="ARBA00023004"/>
    </source>
</evidence>
<keyword evidence="8" id="KW-0479">Metal-binding</keyword>
<comment type="cofactor">
    <cofactor evidence="1">
        <name>heme</name>
        <dbReference type="ChEBI" id="CHEBI:30413"/>
    </cofactor>
</comment>
<evidence type="ECO:0000256" key="1">
    <source>
        <dbReference type="ARBA" id="ARBA00001971"/>
    </source>
</evidence>
<dbReference type="InterPro" id="IPR000701">
    <property type="entry name" value="SuccDH_FuR_B_TM-su"/>
</dbReference>
<dbReference type="NCBIfam" id="TIGR02970">
    <property type="entry name" value="succ_dehyd_cytB"/>
    <property type="match status" value="1"/>
</dbReference>
<evidence type="ECO:0000313" key="14">
    <source>
        <dbReference type="EMBL" id="GAA0348835.1"/>
    </source>
</evidence>
<evidence type="ECO:0000256" key="11">
    <source>
        <dbReference type="ARBA" id="ARBA00023136"/>
    </source>
</evidence>